<keyword evidence="8" id="KW-1015">Disulfide bond</keyword>
<reference evidence="13 14" key="1">
    <citation type="submission" date="2019-03" db="EMBL/GenBank/DDBJ databases">
        <title>First draft genome of Liparis tanakae, snailfish: a comprehensive survey of snailfish specific genes.</title>
        <authorList>
            <person name="Kim W."/>
            <person name="Song I."/>
            <person name="Jeong J.-H."/>
            <person name="Kim D."/>
            <person name="Kim S."/>
            <person name="Ryu S."/>
            <person name="Song J.Y."/>
            <person name="Lee S.K."/>
        </authorList>
    </citation>
    <scope>NUCLEOTIDE SEQUENCE [LARGE SCALE GENOMIC DNA]</scope>
    <source>
        <tissue evidence="13">Muscle</tissue>
    </source>
</reference>
<proteinExistence type="predicted"/>
<evidence type="ECO:0000256" key="2">
    <source>
        <dbReference type="ARBA" id="ARBA00022553"/>
    </source>
</evidence>
<dbReference type="AlphaFoldDB" id="A0A4Z2JAS1"/>
<keyword evidence="14" id="KW-1185">Reference proteome</keyword>
<name>A0A4Z2JAS1_9TELE</name>
<sequence>MESWFCWIQLVILFRTIWADLASPPQYTIHQAQLSFDQAAEDCSPGVLTTIATEPEVADILGLISQSTPTNQKEFTFWVGLRKVKHHCVVSTLPLRGFKWTEDGSEDSQVSRWAEEPKHTCTTVRCAALKGEWDGSKVTRWGLIPVTCKNKYQFICKLRDRETSVKPAAPEPPKPAAPEPIKPAAPEPPKPATPEPPKPATPEPPKPAGPEPPKSATPEPPKPAAPEPPKPATPEPPKPAGPGPPKPAAPELIPATEKTEPANPAPGLPFPGPETDLKNDTGPDLQGPDPSPGSDSCQHPVIPIARSIRFHNSSRVQVECWSTDPVELRCSGRPAVWRLLDDSPASFSNICLSCGNGFRKDASGHCVDVDECGGSSAPCRHTCLNTEGSYRCFCSDDNGKQHDEDSPACADMTTSGPLVPVLAAVAALVVLLLVVAVTVKCCLMRKSKKADRKEAEKMAMKGNAARDSFETANEKAP</sequence>
<dbReference type="CDD" id="cd00054">
    <property type="entry name" value="EGF_CA"/>
    <property type="match status" value="1"/>
</dbReference>
<dbReference type="PANTHER" id="PTHR14789">
    <property type="entry name" value="CHONDROLECTIN VARIANT CHODLFDELTAE"/>
    <property type="match status" value="1"/>
</dbReference>
<dbReference type="EMBL" id="SRLO01000011">
    <property type="protein sequence ID" value="TNN87309.1"/>
    <property type="molecule type" value="Genomic_DNA"/>
</dbReference>
<dbReference type="GO" id="GO:0005509">
    <property type="term" value="F:calcium ion binding"/>
    <property type="evidence" value="ECO:0007669"/>
    <property type="project" value="InterPro"/>
</dbReference>
<evidence type="ECO:0000256" key="4">
    <source>
        <dbReference type="ARBA" id="ARBA00022729"/>
    </source>
</evidence>
<dbReference type="Proteomes" id="UP000314294">
    <property type="component" value="Unassembled WGS sequence"/>
</dbReference>
<keyword evidence="7 10" id="KW-0472">Membrane</keyword>
<dbReference type="Gene3D" id="2.10.25.10">
    <property type="entry name" value="Laminin"/>
    <property type="match status" value="1"/>
</dbReference>
<dbReference type="OrthoDB" id="9890094at2759"/>
<feature type="chain" id="PRO_5021308851" evidence="11">
    <location>
        <begin position="20"/>
        <end position="477"/>
    </location>
</feature>
<dbReference type="SMART" id="SM00179">
    <property type="entry name" value="EGF_CA"/>
    <property type="match status" value="1"/>
</dbReference>
<keyword evidence="2" id="KW-0597">Phosphoprotein</keyword>
<dbReference type="Gene3D" id="3.10.100.10">
    <property type="entry name" value="Mannose-Binding Protein A, subunit A"/>
    <property type="match status" value="1"/>
</dbReference>
<dbReference type="PROSITE" id="PS01187">
    <property type="entry name" value="EGF_CA"/>
    <property type="match status" value="1"/>
</dbReference>
<evidence type="ECO:0000313" key="14">
    <source>
        <dbReference type="Proteomes" id="UP000314294"/>
    </source>
</evidence>
<evidence type="ECO:0000256" key="7">
    <source>
        <dbReference type="ARBA" id="ARBA00023136"/>
    </source>
</evidence>
<dbReference type="InterPro" id="IPR018097">
    <property type="entry name" value="EGF_Ca-bd_CS"/>
</dbReference>
<keyword evidence="4 11" id="KW-0732">Signal</keyword>
<dbReference type="InterPro" id="IPR016186">
    <property type="entry name" value="C-type_lectin-like/link_sf"/>
</dbReference>
<feature type="compositionally biased region" description="Pro residues" evidence="9">
    <location>
        <begin position="263"/>
        <end position="272"/>
    </location>
</feature>
<dbReference type="GO" id="GO:0030246">
    <property type="term" value="F:carbohydrate binding"/>
    <property type="evidence" value="ECO:0007669"/>
    <property type="project" value="UniProtKB-KW"/>
</dbReference>
<dbReference type="InterPro" id="IPR051505">
    <property type="entry name" value="C-type_lectin_domain"/>
</dbReference>
<organism evidence="13 14">
    <name type="scientific">Liparis tanakae</name>
    <name type="common">Tanaka's snailfish</name>
    <dbReference type="NCBI Taxonomy" id="230148"/>
    <lineage>
        <taxon>Eukaryota</taxon>
        <taxon>Metazoa</taxon>
        <taxon>Chordata</taxon>
        <taxon>Craniata</taxon>
        <taxon>Vertebrata</taxon>
        <taxon>Euteleostomi</taxon>
        <taxon>Actinopterygii</taxon>
        <taxon>Neopterygii</taxon>
        <taxon>Teleostei</taxon>
        <taxon>Neoteleostei</taxon>
        <taxon>Acanthomorphata</taxon>
        <taxon>Eupercaria</taxon>
        <taxon>Perciformes</taxon>
        <taxon>Cottioidei</taxon>
        <taxon>Cottales</taxon>
        <taxon>Liparidae</taxon>
        <taxon>Liparis</taxon>
    </lineage>
</organism>
<dbReference type="GO" id="GO:0032502">
    <property type="term" value="P:developmental process"/>
    <property type="evidence" value="ECO:0007669"/>
    <property type="project" value="UniProtKB-ARBA"/>
</dbReference>
<evidence type="ECO:0000256" key="9">
    <source>
        <dbReference type="SAM" id="MobiDB-lite"/>
    </source>
</evidence>
<feature type="domain" description="C-type lectin" evidence="12">
    <location>
        <begin position="27"/>
        <end position="157"/>
    </location>
</feature>
<dbReference type="SUPFAM" id="SSF56436">
    <property type="entry name" value="C-type lectin-like"/>
    <property type="match status" value="1"/>
</dbReference>
<dbReference type="InterPro" id="IPR016187">
    <property type="entry name" value="CTDL_fold"/>
</dbReference>
<dbReference type="InterPro" id="IPR000152">
    <property type="entry name" value="EGF-type_Asp/Asn_hydroxyl_site"/>
</dbReference>
<feature type="compositionally biased region" description="Basic and acidic residues" evidence="9">
    <location>
        <begin position="467"/>
        <end position="477"/>
    </location>
</feature>
<evidence type="ECO:0000256" key="11">
    <source>
        <dbReference type="SAM" id="SignalP"/>
    </source>
</evidence>
<dbReference type="PRINTS" id="PR01217">
    <property type="entry name" value="PRICHEXTENSN"/>
</dbReference>
<dbReference type="InterPro" id="IPR001881">
    <property type="entry name" value="EGF-like_Ca-bd_dom"/>
</dbReference>
<comment type="subcellular location">
    <subcellularLocation>
        <location evidence="1">Membrane</location>
        <topology evidence="1">Single-pass type I membrane protein</topology>
    </subcellularLocation>
</comment>
<evidence type="ECO:0000256" key="3">
    <source>
        <dbReference type="ARBA" id="ARBA00022692"/>
    </source>
</evidence>
<dbReference type="PROSITE" id="PS50041">
    <property type="entry name" value="C_TYPE_LECTIN_2"/>
    <property type="match status" value="1"/>
</dbReference>
<evidence type="ECO:0000256" key="8">
    <source>
        <dbReference type="ARBA" id="ARBA00023157"/>
    </source>
</evidence>
<evidence type="ECO:0000313" key="13">
    <source>
        <dbReference type="EMBL" id="TNN87309.1"/>
    </source>
</evidence>
<feature type="region of interest" description="Disordered" evidence="9">
    <location>
        <begin position="163"/>
        <end position="299"/>
    </location>
</feature>
<dbReference type="GO" id="GO:0016020">
    <property type="term" value="C:membrane"/>
    <property type="evidence" value="ECO:0007669"/>
    <property type="project" value="UniProtKB-SubCell"/>
</dbReference>
<evidence type="ECO:0000256" key="6">
    <source>
        <dbReference type="ARBA" id="ARBA00022989"/>
    </source>
</evidence>
<feature type="transmembrane region" description="Helical" evidence="10">
    <location>
        <begin position="418"/>
        <end position="443"/>
    </location>
</feature>
<evidence type="ECO:0000256" key="1">
    <source>
        <dbReference type="ARBA" id="ARBA00004479"/>
    </source>
</evidence>
<keyword evidence="6 10" id="KW-1133">Transmembrane helix</keyword>
<accession>A0A4Z2JAS1</accession>
<dbReference type="SUPFAM" id="SSF57196">
    <property type="entry name" value="EGF/Laminin"/>
    <property type="match status" value="1"/>
</dbReference>
<protein>
    <submittedName>
        <fullName evidence="13">Proteoglycan 4</fullName>
    </submittedName>
</protein>
<comment type="caution">
    <text evidence="13">The sequence shown here is derived from an EMBL/GenBank/DDBJ whole genome shotgun (WGS) entry which is preliminary data.</text>
</comment>
<evidence type="ECO:0000256" key="10">
    <source>
        <dbReference type="SAM" id="Phobius"/>
    </source>
</evidence>
<evidence type="ECO:0000259" key="12">
    <source>
        <dbReference type="PROSITE" id="PS50041"/>
    </source>
</evidence>
<dbReference type="PROSITE" id="PS00010">
    <property type="entry name" value="ASX_HYDROXYL"/>
    <property type="match status" value="1"/>
</dbReference>
<feature type="compositionally biased region" description="Pro residues" evidence="9">
    <location>
        <begin position="169"/>
        <end position="248"/>
    </location>
</feature>
<keyword evidence="5" id="KW-0430">Lectin</keyword>
<keyword evidence="3 10" id="KW-0812">Transmembrane</keyword>
<feature type="region of interest" description="Disordered" evidence="9">
    <location>
        <begin position="451"/>
        <end position="477"/>
    </location>
</feature>
<gene>
    <name evidence="13" type="primary">Prg4_5</name>
    <name evidence="13" type="ORF">EYF80_002511</name>
</gene>
<dbReference type="InterPro" id="IPR001304">
    <property type="entry name" value="C-type_lectin-like"/>
</dbReference>
<feature type="signal peptide" evidence="11">
    <location>
        <begin position="1"/>
        <end position="19"/>
    </location>
</feature>
<dbReference type="PANTHER" id="PTHR14789:SF8">
    <property type="entry name" value="C-TYPE LECTIN DOMAIN FAMILY 14 MEMBER A PRECURSOR-RELATED"/>
    <property type="match status" value="1"/>
</dbReference>
<evidence type="ECO:0000256" key="5">
    <source>
        <dbReference type="ARBA" id="ARBA00022734"/>
    </source>
</evidence>